<dbReference type="GO" id="GO:0016829">
    <property type="term" value="F:lyase activity"/>
    <property type="evidence" value="ECO:0007669"/>
    <property type="project" value="UniProtKB-KW"/>
</dbReference>
<reference evidence="3 4" key="1">
    <citation type="submission" date="2016-11" db="EMBL/GenBank/DDBJ databases">
        <authorList>
            <person name="Jaros S."/>
            <person name="Januszkiewicz K."/>
            <person name="Wedrychowicz H."/>
        </authorList>
    </citation>
    <scope>NUCLEOTIDE SEQUENCE [LARGE SCALE GENOMIC DNA]</scope>
    <source>
        <strain evidence="3 4">DSM 14916</strain>
    </source>
</reference>
<gene>
    <name evidence="3" type="ORF">SAMN02745194_04807</name>
</gene>
<dbReference type="SUPFAM" id="SSF52096">
    <property type="entry name" value="ClpP/crotonase"/>
    <property type="match status" value="1"/>
</dbReference>
<dbReference type="CDD" id="cd06558">
    <property type="entry name" value="crotonase-like"/>
    <property type="match status" value="1"/>
</dbReference>
<dbReference type="AlphaFoldDB" id="A0A1M6S0V6"/>
<evidence type="ECO:0000256" key="2">
    <source>
        <dbReference type="ARBA" id="ARBA00023239"/>
    </source>
</evidence>
<sequence>MPENELIHEMREGGILLTTLNRPQAMNAFTFAMYEGLAAKAAEIGQDPAVKAWIITGGGAKAFAAGTDIQQFTTFTTAQHALDYEERIGRVLSAIEDCPKPTIAAINGACTGGGAGVAGVCDIRIASSTMRFGVPIARTLGNTLSLGNYARFSALLGPARLLELIFTARLVEAEEAKSLGLVTEVLPDQEALLARAEALARTIAGHAPLTLRAAKTTLKRLREQAVGGANADDMVALTFTSADFKEGVAAFLEKRKPVWQGR</sequence>
<evidence type="ECO:0000313" key="3">
    <source>
        <dbReference type="EMBL" id="SHK38404.1"/>
    </source>
</evidence>
<dbReference type="Pfam" id="PF00378">
    <property type="entry name" value="ECH_1"/>
    <property type="match status" value="1"/>
</dbReference>
<proteinExistence type="inferred from homology"/>
<dbReference type="InterPro" id="IPR014748">
    <property type="entry name" value="Enoyl-CoA_hydra_C"/>
</dbReference>
<name>A0A1M6S0V6_9PROT</name>
<dbReference type="EMBL" id="FQZF01000048">
    <property type="protein sequence ID" value="SHK38404.1"/>
    <property type="molecule type" value="Genomic_DNA"/>
</dbReference>
<protein>
    <submittedName>
        <fullName evidence="3">Enoyl-CoA hydratase/carnithine racemase</fullName>
    </submittedName>
</protein>
<keyword evidence="4" id="KW-1185">Reference proteome</keyword>
<dbReference type="Gene3D" id="1.10.12.10">
    <property type="entry name" value="Lyase 2-enoyl-coa Hydratase, Chain A, domain 2"/>
    <property type="match status" value="1"/>
</dbReference>
<dbReference type="STRING" id="198092.SAMN02745194_04807"/>
<evidence type="ECO:0000313" key="4">
    <source>
        <dbReference type="Proteomes" id="UP000184387"/>
    </source>
</evidence>
<dbReference type="OrthoDB" id="9795613at2"/>
<dbReference type="Gene3D" id="3.90.226.10">
    <property type="entry name" value="2-enoyl-CoA Hydratase, Chain A, domain 1"/>
    <property type="match status" value="1"/>
</dbReference>
<dbReference type="PANTHER" id="PTHR11941:SF54">
    <property type="entry name" value="ENOYL-COA HYDRATASE, MITOCHONDRIAL"/>
    <property type="match status" value="1"/>
</dbReference>
<dbReference type="RefSeq" id="WP_073140028.1">
    <property type="nucleotide sequence ID" value="NZ_FQZF01000048.1"/>
</dbReference>
<dbReference type="PANTHER" id="PTHR11941">
    <property type="entry name" value="ENOYL-COA HYDRATASE-RELATED"/>
    <property type="match status" value="1"/>
</dbReference>
<accession>A0A1M6S0V6</accession>
<evidence type="ECO:0000256" key="1">
    <source>
        <dbReference type="ARBA" id="ARBA00005254"/>
    </source>
</evidence>
<dbReference type="Proteomes" id="UP000184387">
    <property type="component" value="Unassembled WGS sequence"/>
</dbReference>
<dbReference type="GO" id="GO:0006635">
    <property type="term" value="P:fatty acid beta-oxidation"/>
    <property type="evidence" value="ECO:0007669"/>
    <property type="project" value="TreeGrafter"/>
</dbReference>
<keyword evidence="2" id="KW-0456">Lyase</keyword>
<dbReference type="InterPro" id="IPR001753">
    <property type="entry name" value="Enoyl-CoA_hydra/iso"/>
</dbReference>
<dbReference type="NCBIfam" id="NF004796">
    <property type="entry name" value="PRK06144.1"/>
    <property type="match status" value="1"/>
</dbReference>
<comment type="similarity">
    <text evidence="1">Belongs to the enoyl-CoA hydratase/isomerase family.</text>
</comment>
<organism evidence="3 4">
    <name type="scientific">Muricoccus roseus</name>
    <dbReference type="NCBI Taxonomy" id="198092"/>
    <lineage>
        <taxon>Bacteria</taxon>
        <taxon>Pseudomonadati</taxon>
        <taxon>Pseudomonadota</taxon>
        <taxon>Alphaproteobacteria</taxon>
        <taxon>Acetobacterales</taxon>
        <taxon>Roseomonadaceae</taxon>
        <taxon>Muricoccus</taxon>
    </lineage>
</organism>
<dbReference type="InterPro" id="IPR029045">
    <property type="entry name" value="ClpP/crotonase-like_dom_sf"/>
</dbReference>